<dbReference type="GO" id="GO:0016020">
    <property type="term" value="C:membrane"/>
    <property type="evidence" value="ECO:0007669"/>
    <property type="project" value="UniProtKB-SubCell"/>
</dbReference>
<keyword evidence="7" id="KW-0732">Signal</keyword>
<comment type="caution">
    <text evidence="9">The sequence shown here is derived from an EMBL/GenBank/DDBJ whole genome shotgun (WGS) entry which is preliminary data.</text>
</comment>
<feature type="transmembrane region" description="Helical" evidence="6">
    <location>
        <begin position="173"/>
        <end position="196"/>
    </location>
</feature>
<evidence type="ECO:0000256" key="7">
    <source>
        <dbReference type="SAM" id="SignalP"/>
    </source>
</evidence>
<name>A0A2P4Z2M1_9CRYT</name>
<evidence type="ECO:0000256" key="3">
    <source>
        <dbReference type="ARBA" id="ARBA00022692"/>
    </source>
</evidence>
<gene>
    <name evidence="9" type="ORF">CmeUKMEL1_11450</name>
</gene>
<feature type="domain" description="Sodium/calcium exchanger membrane region" evidence="8">
    <location>
        <begin position="787"/>
        <end position="937"/>
    </location>
</feature>
<evidence type="ECO:0000256" key="5">
    <source>
        <dbReference type="ARBA" id="ARBA00023136"/>
    </source>
</evidence>
<dbReference type="InterPro" id="IPR044880">
    <property type="entry name" value="NCX_ion-bd_dom_sf"/>
</dbReference>
<dbReference type="PANTHER" id="PTHR12266:SF0">
    <property type="entry name" value="MITOCHONDRIAL SODIUM_CALCIUM EXCHANGER PROTEIN"/>
    <property type="match status" value="1"/>
</dbReference>
<evidence type="ECO:0000313" key="10">
    <source>
        <dbReference type="Proteomes" id="UP000236928"/>
    </source>
</evidence>
<feature type="transmembrane region" description="Helical" evidence="6">
    <location>
        <begin position="892"/>
        <end position="913"/>
    </location>
</feature>
<keyword evidence="2" id="KW-0813">Transport</keyword>
<feature type="transmembrane region" description="Helical" evidence="6">
    <location>
        <begin position="141"/>
        <end position="161"/>
    </location>
</feature>
<feature type="transmembrane region" description="Helical" evidence="6">
    <location>
        <begin position="854"/>
        <end position="880"/>
    </location>
</feature>
<feature type="chain" id="PRO_5015190382" evidence="7">
    <location>
        <begin position="18"/>
        <end position="941"/>
    </location>
</feature>
<evidence type="ECO:0000256" key="4">
    <source>
        <dbReference type="ARBA" id="ARBA00022989"/>
    </source>
</evidence>
<dbReference type="InterPro" id="IPR004837">
    <property type="entry name" value="NaCa_Exmemb"/>
</dbReference>
<organism evidence="9 10">
    <name type="scientific">Cryptosporidium meleagridis</name>
    <dbReference type="NCBI Taxonomy" id="93969"/>
    <lineage>
        <taxon>Eukaryota</taxon>
        <taxon>Sar</taxon>
        <taxon>Alveolata</taxon>
        <taxon>Apicomplexa</taxon>
        <taxon>Conoidasida</taxon>
        <taxon>Coccidia</taxon>
        <taxon>Eucoccidiorida</taxon>
        <taxon>Eimeriorina</taxon>
        <taxon>Cryptosporidiidae</taxon>
        <taxon>Cryptosporidium</taxon>
    </lineage>
</organism>
<feature type="signal peptide" evidence="7">
    <location>
        <begin position="1"/>
        <end position="17"/>
    </location>
</feature>
<feature type="transmembrane region" description="Helical" evidence="6">
    <location>
        <begin position="707"/>
        <end position="730"/>
    </location>
</feature>
<dbReference type="Gene3D" id="1.20.1420.30">
    <property type="entry name" value="NCX, central ion-binding region"/>
    <property type="match status" value="2"/>
</dbReference>
<evidence type="ECO:0000313" key="9">
    <source>
        <dbReference type="EMBL" id="POM84249.1"/>
    </source>
</evidence>
<comment type="subcellular location">
    <subcellularLocation>
        <location evidence="1">Membrane</location>
        <topology evidence="1">Multi-pass membrane protein</topology>
    </subcellularLocation>
</comment>
<dbReference type="PANTHER" id="PTHR12266">
    <property type="entry name" value="NA+/CA2+ K+ INDEPENDENT EXCHANGER"/>
    <property type="match status" value="1"/>
</dbReference>
<keyword evidence="10" id="KW-1185">Reference proteome</keyword>
<dbReference type="GO" id="GO:0008324">
    <property type="term" value="F:monoatomic cation transmembrane transporter activity"/>
    <property type="evidence" value="ECO:0007669"/>
    <property type="project" value="TreeGrafter"/>
</dbReference>
<keyword evidence="3 6" id="KW-0812">Transmembrane</keyword>
<proteinExistence type="predicted"/>
<dbReference type="EMBL" id="JIBK01000041">
    <property type="protein sequence ID" value="POM84249.1"/>
    <property type="molecule type" value="Genomic_DNA"/>
</dbReference>
<reference evidence="9 10" key="1">
    <citation type="submission" date="2014-04" db="EMBL/GenBank/DDBJ databases">
        <title>Comparative Genomics of Cryptosporidium Species.</title>
        <authorList>
            <person name="Silva J.C."/>
            <person name="Su Q."/>
            <person name="Chalmers R."/>
            <person name="Chibucos M.C."/>
            <person name="Elwin K."/>
            <person name="Godinez A."/>
            <person name="Guo F."/>
            <person name="Huynh K."/>
            <person name="Orvis J."/>
            <person name="Ott S."/>
            <person name="Sadzewicz L."/>
            <person name="Sengamalay N."/>
            <person name="Shetty A."/>
            <person name="Sun M."/>
            <person name="Tallon L."/>
            <person name="Xiao L."/>
            <person name="Zhang H."/>
            <person name="Fraser C.M."/>
            <person name="Zhu G."/>
            <person name="Kissinger J."/>
            <person name="Widmer G."/>
        </authorList>
    </citation>
    <scope>NUCLEOTIDE SEQUENCE [LARGE SCALE GENOMIC DNA]</scope>
    <source>
        <strain evidence="9 10">UKMEL1</strain>
    </source>
</reference>
<dbReference type="OrthoDB" id="417205at2759"/>
<dbReference type="InterPro" id="IPR051359">
    <property type="entry name" value="CaCA_antiporter"/>
</dbReference>
<feature type="domain" description="Sodium/calcium exchanger membrane region" evidence="8">
    <location>
        <begin position="106"/>
        <end position="255"/>
    </location>
</feature>
<sequence length="941" mass="105353">MKPLFALLLLLISLSNEKYQTGGFSFPEECESYSSCSADDHGSELNIMDQSHWISEISQQSTLIPYSKIFYTYIFEPLFDNDQPNERNSAFFGFLLNKVTFAICLLVWSCILFIACGTVADTYISSLMIKLAECLSLSDTFAGSTLLAFSNAASDVILGIISVSIGEKDAIDVFLGDVIGACLFIILVVFGCVMVFSKSSENSNYINIPIFNHLRDTIALTIGLIQLLIIHHLGFISSKMSVIPLIAYGFYVLLLQWSEKSTSLSMPVNLTIKEEYVGPVYEQVTDSDEVRGGSKLSLRNVAITSDIPNYRYSNTIPSVLPIPFTPPDSIRDLQKTDNGNTPDLEIPPIKLSFSNSQFSYDEKSQLLEKGTVINSDVYWDRIGSKSRSIKKTLLLLTPTHSPSPSLTNDDLSGKVLTPSSNYGFGRDKDNEDFEKAYGVNNAQSCRNPFPQRNSSKNLLNREKNYANTLELPNPWNFQSQRSKSPVYSQLSASHLKGDQSSQIGNSNSISISDVCRQSNNFSATSSSSYSSNLGSITIPNYETKRSGSHSQLVLLSDDYAVRLSRNLSMSEVVYQTESLHNSLLPPPAHEENVLKLQKRGRQRLRDDRNIIDDRTNFPALQLKIPQSNERNEGFFQGMSFNTDFEGLLDGFFEFCDFFRQLLMTPIMFILYLTVPSPSLRRSVQIMQPLFIVLAVGFEKKIYVSYPLFYLIALLLSSIISLVLFFIYTCVLNTRKDDQTNEDDLKADPQNCRLYRVRSFSNIKLPEVQLSFKTRKFITDILMYCDMFFGIIMSIYWNGVLVNELVECIKVIGLTLGIKPAILGLTIVAMGNSIADLFANVAVSRAGHAHMGLAGCYGACVFLLLFGFGSSVFVRAIQIGFSKDIHLHFESQIITATYQLLYFLPISALVVVLSKGRVHRIWGLAFILYFIVCMSYVLKGVI</sequence>
<dbReference type="Proteomes" id="UP000236928">
    <property type="component" value="Unassembled WGS sequence"/>
</dbReference>
<feature type="transmembrane region" description="Helical" evidence="6">
    <location>
        <begin position="920"/>
        <end position="937"/>
    </location>
</feature>
<keyword evidence="4 6" id="KW-1133">Transmembrane helix</keyword>
<dbReference type="AlphaFoldDB" id="A0A2P4Z2M1"/>
<evidence type="ECO:0000256" key="6">
    <source>
        <dbReference type="SAM" id="Phobius"/>
    </source>
</evidence>
<dbReference type="Pfam" id="PF01699">
    <property type="entry name" value="Na_Ca_ex"/>
    <property type="match status" value="2"/>
</dbReference>
<evidence type="ECO:0000256" key="2">
    <source>
        <dbReference type="ARBA" id="ARBA00022448"/>
    </source>
</evidence>
<feature type="transmembrane region" description="Helical" evidence="6">
    <location>
        <begin position="217"/>
        <end position="235"/>
    </location>
</feature>
<feature type="transmembrane region" description="Helical" evidence="6">
    <location>
        <begin position="99"/>
        <end position="120"/>
    </location>
</feature>
<keyword evidence="5 6" id="KW-0472">Membrane</keyword>
<feature type="transmembrane region" description="Helical" evidence="6">
    <location>
        <begin position="780"/>
        <end position="800"/>
    </location>
</feature>
<evidence type="ECO:0000259" key="8">
    <source>
        <dbReference type="Pfam" id="PF01699"/>
    </source>
</evidence>
<protein>
    <submittedName>
        <fullName evidence="9">Sodium/calcium exchanger protein family protein</fullName>
    </submittedName>
</protein>
<feature type="transmembrane region" description="Helical" evidence="6">
    <location>
        <begin position="820"/>
        <end position="842"/>
    </location>
</feature>
<evidence type="ECO:0000256" key="1">
    <source>
        <dbReference type="ARBA" id="ARBA00004141"/>
    </source>
</evidence>
<dbReference type="VEuPathDB" id="CryptoDB:CmeUKMEL1_11450"/>
<accession>A0A2P4Z2M1</accession>